<evidence type="ECO:0000313" key="1">
    <source>
        <dbReference type="EMBL" id="NDK38167.1"/>
    </source>
</evidence>
<dbReference type="RefSeq" id="WP_162348711.1">
    <property type="nucleotide sequence ID" value="NZ_QOVG01000002.1"/>
</dbReference>
<dbReference type="EMBL" id="QOVG01000002">
    <property type="protein sequence ID" value="NDK38167.1"/>
    <property type="molecule type" value="Genomic_DNA"/>
</dbReference>
<gene>
    <name evidence="1" type="ORF">DT603_04850</name>
</gene>
<proteinExistence type="predicted"/>
<comment type="caution">
    <text evidence="1">The sequence shown here is derived from an EMBL/GenBank/DDBJ whole genome shotgun (WGS) entry which is preliminary data.</text>
</comment>
<accession>A0ABX0AC24</accession>
<evidence type="ECO:0008006" key="3">
    <source>
        <dbReference type="Google" id="ProtNLM"/>
    </source>
</evidence>
<protein>
    <recommendedName>
        <fullName evidence="3">GNAT family N-acetyltransferase</fullName>
    </recommendedName>
</protein>
<name>A0ABX0AC24_9GAMM</name>
<reference evidence="1 2" key="1">
    <citation type="submission" date="2018-07" db="EMBL/GenBank/DDBJ databases">
        <title>Whole genome Sequencing of Pseudoxanthomonas gei KCTC 32298 (T).</title>
        <authorList>
            <person name="Kumar S."/>
            <person name="Bansal K."/>
            <person name="Kaur A."/>
            <person name="Patil P."/>
            <person name="Sharma S."/>
            <person name="Patil P.B."/>
        </authorList>
    </citation>
    <scope>NUCLEOTIDE SEQUENCE [LARGE SCALE GENOMIC DNA]</scope>
    <source>
        <strain evidence="1 2">KCTC 32298</strain>
    </source>
</reference>
<organism evidence="1 2">
    <name type="scientific">Pseudoxanthomonas gei</name>
    <dbReference type="NCBI Taxonomy" id="1383030"/>
    <lineage>
        <taxon>Bacteria</taxon>
        <taxon>Pseudomonadati</taxon>
        <taxon>Pseudomonadota</taxon>
        <taxon>Gammaproteobacteria</taxon>
        <taxon>Lysobacterales</taxon>
        <taxon>Lysobacteraceae</taxon>
        <taxon>Pseudoxanthomonas</taxon>
    </lineage>
</organism>
<keyword evidence="2" id="KW-1185">Reference proteome</keyword>
<sequence length="112" mass="12895">MLKMLRHWLRRSSHVHVRQAGPTDLQELVGLLDRFLDDKPRYPLEWDDFISWESHIPAIESIRIRVEATEPLFISRNAEDLAKGSALVLEERNRVAAWVGQPAPVNRTQSSG</sequence>
<evidence type="ECO:0000313" key="2">
    <source>
        <dbReference type="Proteomes" id="UP001429354"/>
    </source>
</evidence>
<dbReference type="Proteomes" id="UP001429354">
    <property type="component" value="Unassembled WGS sequence"/>
</dbReference>